<dbReference type="RefSeq" id="WP_112175073.1">
    <property type="nucleotide sequence ID" value="NZ_CAJZAT010000192.1"/>
</dbReference>
<gene>
    <name evidence="2" type="ORF">C7402_10374</name>
</gene>
<keyword evidence="1" id="KW-1133">Transmembrane helix</keyword>
<reference evidence="2 3" key="1">
    <citation type="submission" date="2018-05" db="EMBL/GenBank/DDBJ databases">
        <title>Genomic Encyclopedia of Type Strains, Phase IV (KMG-V): Genome sequencing to study the core and pangenomes of soil and plant-associated prokaryotes.</title>
        <authorList>
            <person name="Whitman W."/>
        </authorList>
    </citation>
    <scope>NUCLEOTIDE SEQUENCE [LARGE SCALE GENOMIC DNA]</scope>
    <source>
        <strain evidence="2 3">SCZa-39</strain>
    </source>
</reference>
<evidence type="ECO:0000313" key="2">
    <source>
        <dbReference type="EMBL" id="PVX85506.1"/>
    </source>
</evidence>
<comment type="caution">
    <text evidence="2">The sequence shown here is derived from an EMBL/GenBank/DDBJ whole genome shotgun (WGS) entry which is preliminary data.</text>
</comment>
<dbReference type="Proteomes" id="UP000245712">
    <property type="component" value="Unassembled WGS sequence"/>
</dbReference>
<proteinExistence type="predicted"/>
<keyword evidence="3" id="KW-1185">Reference proteome</keyword>
<organism evidence="2 3">
    <name type="scientific">Paraburkholderia unamae</name>
    <dbReference type="NCBI Taxonomy" id="219649"/>
    <lineage>
        <taxon>Bacteria</taxon>
        <taxon>Pseudomonadati</taxon>
        <taxon>Pseudomonadota</taxon>
        <taxon>Betaproteobacteria</taxon>
        <taxon>Burkholderiales</taxon>
        <taxon>Burkholderiaceae</taxon>
        <taxon>Paraburkholderia</taxon>
    </lineage>
</organism>
<keyword evidence="1" id="KW-0812">Transmembrane</keyword>
<protein>
    <submittedName>
        <fullName evidence="2">Uncharacterized protein</fullName>
    </submittedName>
</protein>
<sequence length="72" mass="7836">MKMSHRLQSHSAGPVWGLVMGMFLVAIGIVIWIYAKSSQPGDSLDESLAMAAMLVGVFLAVYAGREISRARR</sequence>
<accession>A0ABX5KRV7</accession>
<dbReference type="EMBL" id="QEOB01000003">
    <property type="protein sequence ID" value="PVX85506.1"/>
    <property type="molecule type" value="Genomic_DNA"/>
</dbReference>
<evidence type="ECO:0000313" key="3">
    <source>
        <dbReference type="Proteomes" id="UP000245712"/>
    </source>
</evidence>
<feature type="transmembrane region" description="Helical" evidence="1">
    <location>
        <begin position="12"/>
        <end position="35"/>
    </location>
</feature>
<feature type="transmembrane region" description="Helical" evidence="1">
    <location>
        <begin position="47"/>
        <end position="64"/>
    </location>
</feature>
<name>A0ABX5KRV7_9BURK</name>
<evidence type="ECO:0000256" key="1">
    <source>
        <dbReference type="SAM" id="Phobius"/>
    </source>
</evidence>
<keyword evidence="1" id="KW-0472">Membrane</keyword>